<dbReference type="CDD" id="cd05233">
    <property type="entry name" value="SDR_c"/>
    <property type="match status" value="1"/>
</dbReference>
<name>A0A9D1ERA2_9FIRM</name>
<keyword evidence="2" id="KW-0560">Oxidoreductase</keyword>
<dbReference type="SUPFAM" id="SSF51735">
    <property type="entry name" value="NAD(P)-binding Rossmann-fold domains"/>
    <property type="match status" value="1"/>
</dbReference>
<dbReference type="Gene3D" id="3.40.50.720">
    <property type="entry name" value="NAD(P)-binding Rossmann-like Domain"/>
    <property type="match status" value="1"/>
</dbReference>
<dbReference type="PANTHER" id="PTHR44196:SF2">
    <property type="entry name" value="SHORT-CHAIN DEHYDROGENASE-RELATED"/>
    <property type="match status" value="1"/>
</dbReference>
<dbReference type="InterPro" id="IPR036291">
    <property type="entry name" value="NAD(P)-bd_dom_sf"/>
</dbReference>
<dbReference type="Pfam" id="PF00106">
    <property type="entry name" value="adh_short"/>
    <property type="match status" value="1"/>
</dbReference>
<dbReference type="GO" id="GO:0016491">
    <property type="term" value="F:oxidoreductase activity"/>
    <property type="evidence" value="ECO:0007669"/>
    <property type="project" value="UniProtKB-KW"/>
</dbReference>
<protein>
    <submittedName>
        <fullName evidence="3">SDR family NAD(P)-dependent oxidoreductase</fullName>
    </submittedName>
</protein>
<evidence type="ECO:0000313" key="4">
    <source>
        <dbReference type="Proteomes" id="UP000823935"/>
    </source>
</evidence>
<gene>
    <name evidence="3" type="ORF">IAB44_03440</name>
</gene>
<organism evidence="3 4">
    <name type="scientific">Candidatus Limivivens intestinipullorum</name>
    <dbReference type="NCBI Taxonomy" id="2840858"/>
    <lineage>
        <taxon>Bacteria</taxon>
        <taxon>Bacillati</taxon>
        <taxon>Bacillota</taxon>
        <taxon>Clostridia</taxon>
        <taxon>Lachnospirales</taxon>
        <taxon>Lachnospiraceae</taxon>
        <taxon>Lachnospiraceae incertae sedis</taxon>
        <taxon>Candidatus Limivivens</taxon>
    </lineage>
</organism>
<proteinExistence type="inferred from homology"/>
<evidence type="ECO:0000256" key="2">
    <source>
        <dbReference type="ARBA" id="ARBA00023002"/>
    </source>
</evidence>
<dbReference type="PANTHER" id="PTHR44196">
    <property type="entry name" value="DEHYDROGENASE/REDUCTASE SDR FAMILY MEMBER 7B"/>
    <property type="match status" value="1"/>
</dbReference>
<reference evidence="3" key="1">
    <citation type="submission" date="2020-10" db="EMBL/GenBank/DDBJ databases">
        <authorList>
            <person name="Gilroy R."/>
        </authorList>
    </citation>
    <scope>NUCLEOTIDE SEQUENCE</scope>
    <source>
        <strain evidence="3">CHK190-19873</strain>
    </source>
</reference>
<dbReference type="InterPro" id="IPR020904">
    <property type="entry name" value="Sc_DH/Rdtase_CS"/>
</dbReference>
<dbReference type="EMBL" id="DVIQ01000019">
    <property type="protein sequence ID" value="HIS30592.1"/>
    <property type="molecule type" value="Genomic_DNA"/>
</dbReference>
<dbReference type="GO" id="GO:0016020">
    <property type="term" value="C:membrane"/>
    <property type="evidence" value="ECO:0007669"/>
    <property type="project" value="TreeGrafter"/>
</dbReference>
<dbReference type="InterPro" id="IPR002347">
    <property type="entry name" value="SDR_fam"/>
</dbReference>
<sequence length="265" mass="29141">MMRLKIAVITGASSGMGREFARQISRCYPWLDELWLLGRNRQRLEAVKETLEMEDLPRKMRIRLIPCDLGTRAGRDVVQGWLMKECPAIKLLVNAAGTGVIGRISRLPVTEQTETVRVNCEALTAVTCMCLPYLKKGSHIIQMASAAAFFPQPGFAVYAASKSYVLSFSLALRREMADQGVTVTAVCPGPVDTPFFGHAETYEKRPAYKQKAMADPKKVVRQAIEDAAVGRSMSIYGAPAKALAAACRLLPQSFLTWAADSLKNL</sequence>
<dbReference type="PROSITE" id="PS00061">
    <property type="entry name" value="ADH_SHORT"/>
    <property type="match status" value="1"/>
</dbReference>
<dbReference type="AlphaFoldDB" id="A0A9D1ERA2"/>
<accession>A0A9D1ERA2</accession>
<reference evidence="3" key="2">
    <citation type="journal article" date="2021" name="PeerJ">
        <title>Extensive microbial diversity within the chicken gut microbiome revealed by metagenomics and culture.</title>
        <authorList>
            <person name="Gilroy R."/>
            <person name="Ravi A."/>
            <person name="Getino M."/>
            <person name="Pursley I."/>
            <person name="Horton D.L."/>
            <person name="Alikhan N.F."/>
            <person name="Baker D."/>
            <person name="Gharbi K."/>
            <person name="Hall N."/>
            <person name="Watson M."/>
            <person name="Adriaenssens E.M."/>
            <person name="Foster-Nyarko E."/>
            <person name="Jarju S."/>
            <person name="Secka A."/>
            <person name="Antonio M."/>
            <person name="Oren A."/>
            <person name="Chaudhuri R.R."/>
            <person name="La Ragione R."/>
            <person name="Hildebrand F."/>
            <person name="Pallen M.J."/>
        </authorList>
    </citation>
    <scope>NUCLEOTIDE SEQUENCE</scope>
    <source>
        <strain evidence="3">CHK190-19873</strain>
    </source>
</reference>
<dbReference type="Proteomes" id="UP000823935">
    <property type="component" value="Unassembled WGS sequence"/>
</dbReference>
<evidence type="ECO:0000256" key="1">
    <source>
        <dbReference type="ARBA" id="ARBA00006484"/>
    </source>
</evidence>
<dbReference type="PRINTS" id="PR00081">
    <property type="entry name" value="GDHRDH"/>
</dbReference>
<comment type="similarity">
    <text evidence="1">Belongs to the short-chain dehydrogenases/reductases (SDR) family.</text>
</comment>
<evidence type="ECO:0000313" key="3">
    <source>
        <dbReference type="EMBL" id="HIS30592.1"/>
    </source>
</evidence>
<comment type="caution">
    <text evidence="3">The sequence shown here is derived from an EMBL/GenBank/DDBJ whole genome shotgun (WGS) entry which is preliminary data.</text>
</comment>